<accession>A0A4W6FI23</accession>
<proteinExistence type="predicted"/>
<evidence type="ECO:0000256" key="1">
    <source>
        <dbReference type="ARBA" id="ARBA00023157"/>
    </source>
</evidence>
<dbReference type="SUPFAM" id="SSF56436">
    <property type="entry name" value="C-type lectin-like"/>
    <property type="match status" value="1"/>
</dbReference>
<keyword evidence="5" id="KW-1185">Reference proteome</keyword>
<evidence type="ECO:0000259" key="3">
    <source>
        <dbReference type="PROSITE" id="PS50041"/>
    </source>
</evidence>
<keyword evidence="1" id="KW-1015">Disulfide bond</keyword>
<dbReference type="PANTHER" id="PTHR45784:SF5">
    <property type="entry name" value="C-TYPE LECTIN DOMAIN FAMILY 20 MEMBER A-RELATED"/>
    <property type="match status" value="1"/>
</dbReference>
<sequence length="147" mass="17109">VFCMLLFFRMWKSLLFVIVLSEILYPSGPSAVSKSIRKEYHYVSMSKTWADAQSYCRKMFTDLATVENQDDNSKLLENSWIGLHRDKWASWSDGKPTTFTNWNESQPDNSGKSASSCAVVNTTTGTWWDVNCWDYHYFICQKFKNLV</sequence>
<dbReference type="PANTHER" id="PTHR45784">
    <property type="entry name" value="C-TYPE LECTIN DOMAIN FAMILY 20 MEMBER A-RELATED"/>
    <property type="match status" value="1"/>
</dbReference>
<feature type="domain" description="C-type lectin" evidence="3">
    <location>
        <begin position="40"/>
        <end position="141"/>
    </location>
</feature>
<dbReference type="Ensembl" id="ENSLCAT00010051991.1">
    <property type="protein sequence ID" value="ENSLCAP00010050668.1"/>
    <property type="gene ID" value="ENSLCAG00010023622.1"/>
</dbReference>
<feature type="signal peptide" evidence="2">
    <location>
        <begin position="1"/>
        <end position="21"/>
    </location>
</feature>
<dbReference type="Proteomes" id="UP000314980">
    <property type="component" value="Unassembled WGS sequence"/>
</dbReference>
<dbReference type="InterPro" id="IPR001304">
    <property type="entry name" value="C-type_lectin-like"/>
</dbReference>
<dbReference type="Pfam" id="PF00059">
    <property type="entry name" value="Lectin_C"/>
    <property type="match status" value="1"/>
</dbReference>
<organism evidence="4 5">
    <name type="scientific">Lates calcarifer</name>
    <name type="common">Barramundi</name>
    <name type="synonym">Holocentrus calcarifer</name>
    <dbReference type="NCBI Taxonomy" id="8187"/>
    <lineage>
        <taxon>Eukaryota</taxon>
        <taxon>Metazoa</taxon>
        <taxon>Chordata</taxon>
        <taxon>Craniata</taxon>
        <taxon>Vertebrata</taxon>
        <taxon>Euteleostomi</taxon>
        <taxon>Actinopterygii</taxon>
        <taxon>Neopterygii</taxon>
        <taxon>Teleostei</taxon>
        <taxon>Neoteleostei</taxon>
        <taxon>Acanthomorphata</taxon>
        <taxon>Carangaria</taxon>
        <taxon>Carangaria incertae sedis</taxon>
        <taxon>Centropomidae</taxon>
        <taxon>Lates</taxon>
    </lineage>
</organism>
<dbReference type="InterPro" id="IPR016186">
    <property type="entry name" value="C-type_lectin-like/link_sf"/>
</dbReference>
<dbReference type="SMART" id="SM00034">
    <property type="entry name" value="CLECT"/>
    <property type="match status" value="1"/>
</dbReference>
<protein>
    <recommendedName>
        <fullName evidence="3">C-type lectin domain-containing protein</fullName>
    </recommendedName>
</protein>
<dbReference type="PROSITE" id="PS50041">
    <property type="entry name" value="C_TYPE_LECTIN_2"/>
    <property type="match status" value="1"/>
</dbReference>
<dbReference type="GeneTree" id="ENSGT01100000263473"/>
<dbReference type="PROSITE" id="PS00615">
    <property type="entry name" value="C_TYPE_LECTIN_1"/>
    <property type="match status" value="1"/>
</dbReference>
<reference evidence="4" key="2">
    <citation type="submission" date="2025-08" db="UniProtKB">
        <authorList>
            <consortium name="Ensembl"/>
        </authorList>
    </citation>
    <scope>IDENTIFICATION</scope>
</reference>
<reference evidence="4" key="3">
    <citation type="submission" date="2025-09" db="UniProtKB">
        <authorList>
            <consortium name="Ensembl"/>
        </authorList>
    </citation>
    <scope>IDENTIFICATION</scope>
</reference>
<dbReference type="Gene3D" id="3.10.100.10">
    <property type="entry name" value="Mannose-Binding Protein A, subunit A"/>
    <property type="match status" value="1"/>
</dbReference>
<keyword evidence="2" id="KW-0732">Signal</keyword>
<reference evidence="5" key="1">
    <citation type="submission" date="2015-09" db="EMBL/GenBank/DDBJ databases">
        <authorList>
            <person name="Sai Rama Sridatta P."/>
        </authorList>
    </citation>
    <scope>NUCLEOTIDE SEQUENCE [LARGE SCALE GENOMIC DNA]</scope>
</reference>
<feature type="chain" id="PRO_5021443290" description="C-type lectin domain-containing protein" evidence="2">
    <location>
        <begin position="22"/>
        <end position="147"/>
    </location>
</feature>
<name>A0A4W6FI23_LATCA</name>
<dbReference type="InterPro" id="IPR018378">
    <property type="entry name" value="C-type_lectin_CS"/>
</dbReference>
<gene>
    <name evidence="4" type="primary">LOC108900370</name>
</gene>
<dbReference type="InterPro" id="IPR016187">
    <property type="entry name" value="CTDL_fold"/>
</dbReference>
<evidence type="ECO:0000313" key="5">
    <source>
        <dbReference type="Proteomes" id="UP000314980"/>
    </source>
</evidence>
<evidence type="ECO:0000256" key="2">
    <source>
        <dbReference type="SAM" id="SignalP"/>
    </source>
</evidence>
<dbReference type="AlphaFoldDB" id="A0A4W6FI23"/>
<evidence type="ECO:0000313" key="4">
    <source>
        <dbReference type="Ensembl" id="ENSLCAP00010050668.1"/>
    </source>
</evidence>